<evidence type="ECO:0000313" key="2">
    <source>
        <dbReference type="Proteomes" id="UP000184123"/>
    </source>
</evidence>
<dbReference type="Proteomes" id="UP000184123">
    <property type="component" value="Unassembled WGS sequence"/>
</dbReference>
<organism evidence="1 2">
    <name type="scientific">Halomonas cupida</name>
    <dbReference type="NCBI Taxonomy" id="44933"/>
    <lineage>
        <taxon>Bacteria</taxon>
        <taxon>Pseudomonadati</taxon>
        <taxon>Pseudomonadota</taxon>
        <taxon>Gammaproteobacteria</taxon>
        <taxon>Oceanospirillales</taxon>
        <taxon>Halomonadaceae</taxon>
        <taxon>Halomonas</taxon>
    </lineage>
</organism>
<sequence>MSICEQEMLPTLNQGDPVDPLGCRVDDGLTLDVLDSWNTGR</sequence>
<dbReference type="EMBL" id="FRCA01000005">
    <property type="protein sequence ID" value="SHM15479.1"/>
    <property type="molecule type" value="Genomic_DNA"/>
</dbReference>
<gene>
    <name evidence="1" type="ORF">SAMN05660971_02343</name>
</gene>
<dbReference type="STRING" id="44933.SAMN05660971_02343"/>
<name>A0A1M7GHY4_9GAMM</name>
<dbReference type="RefSeq" id="WP_255320755.1">
    <property type="nucleotide sequence ID" value="NZ_BJXU01000060.1"/>
</dbReference>
<evidence type="ECO:0000313" key="1">
    <source>
        <dbReference type="EMBL" id="SHM15479.1"/>
    </source>
</evidence>
<proteinExistence type="predicted"/>
<accession>A0A1M7GHY4</accession>
<protein>
    <submittedName>
        <fullName evidence="1">Uncharacterized protein</fullName>
    </submittedName>
</protein>
<reference evidence="1 2" key="1">
    <citation type="submission" date="2016-11" db="EMBL/GenBank/DDBJ databases">
        <authorList>
            <person name="Jaros S."/>
            <person name="Januszkiewicz K."/>
            <person name="Wedrychowicz H."/>
        </authorList>
    </citation>
    <scope>NUCLEOTIDE SEQUENCE [LARGE SCALE GENOMIC DNA]</scope>
    <source>
        <strain evidence="1 2">DSM 4740</strain>
    </source>
</reference>
<dbReference type="AlphaFoldDB" id="A0A1M7GHY4"/>